<organism evidence="2 3">
    <name type="scientific">Arthrobacter terricola</name>
    <dbReference type="NCBI Taxonomy" id="2547396"/>
    <lineage>
        <taxon>Bacteria</taxon>
        <taxon>Bacillati</taxon>
        <taxon>Actinomycetota</taxon>
        <taxon>Actinomycetes</taxon>
        <taxon>Micrococcales</taxon>
        <taxon>Micrococcaceae</taxon>
        <taxon>Arthrobacter</taxon>
    </lineage>
</organism>
<proteinExistence type="predicted"/>
<dbReference type="AlphaFoldDB" id="A0A4R5K8A2"/>
<sequence>MGKSDGAVRADGEVPEVPPAARKADKGLIIFVSVVAGIILLIIVATAGGIGLSKALLSRPGEDTLLAKRLGGAGWIHDGSSGLFWKWVDEPSCRTAPNGCAQVLVESVGPGCPAGVTVRMNLHLSSGETAGTAESTDSRELPVGEERAVQVTSSLTKVDKVQMKELVCRT</sequence>
<evidence type="ECO:0000313" key="2">
    <source>
        <dbReference type="EMBL" id="TDF87907.1"/>
    </source>
</evidence>
<keyword evidence="1" id="KW-1133">Transmembrane helix</keyword>
<dbReference type="Proteomes" id="UP000295511">
    <property type="component" value="Unassembled WGS sequence"/>
</dbReference>
<keyword evidence="3" id="KW-1185">Reference proteome</keyword>
<dbReference type="OrthoDB" id="3267347at2"/>
<name>A0A4R5K8A2_9MICC</name>
<dbReference type="RefSeq" id="WP_133206828.1">
    <property type="nucleotide sequence ID" value="NZ_SMRU01000048.1"/>
</dbReference>
<accession>A0A4R5K8A2</accession>
<protein>
    <submittedName>
        <fullName evidence="2">Uncharacterized protein</fullName>
    </submittedName>
</protein>
<keyword evidence="1" id="KW-0472">Membrane</keyword>
<gene>
    <name evidence="2" type="ORF">E1809_24365</name>
</gene>
<reference evidence="2 3" key="1">
    <citation type="submission" date="2019-03" db="EMBL/GenBank/DDBJ databases">
        <title>Whole genome sequence of Arthrobacter sp JH1-1.</title>
        <authorList>
            <person name="Trinh H.N."/>
        </authorList>
    </citation>
    <scope>NUCLEOTIDE SEQUENCE [LARGE SCALE GENOMIC DNA]</scope>
    <source>
        <strain evidence="2 3">JH1-1</strain>
    </source>
</reference>
<keyword evidence="1" id="KW-0812">Transmembrane</keyword>
<evidence type="ECO:0000313" key="3">
    <source>
        <dbReference type="Proteomes" id="UP000295511"/>
    </source>
</evidence>
<dbReference type="EMBL" id="SMRU01000048">
    <property type="protein sequence ID" value="TDF87907.1"/>
    <property type="molecule type" value="Genomic_DNA"/>
</dbReference>
<comment type="caution">
    <text evidence="2">The sequence shown here is derived from an EMBL/GenBank/DDBJ whole genome shotgun (WGS) entry which is preliminary data.</text>
</comment>
<evidence type="ECO:0000256" key="1">
    <source>
        <dbReference type="SAM" id="Phobius"/>
    </source>
</evidence>
<feature type="transmembrane region" description="Helical" evidence="1">
    <location>
        <begin position="28"/>
        <end position="52"/>
    </location>
</feature>